<accession>A0A0K8P6C2</accession>
<dbReference type="EC" id="4.1.2.25" evidence="2"/>
<organism evidence="2 3">
    <name type="scientific">Piscinibacter sakaiensis</name>
    <name type="common">Ideonella sakaiensis</name>
    <dbReference type="NCBI Taxonomy" id="1547922"/>
    <lineage>
        <taxon>Bacteria</taxon>
        <taxon>Pseudomonadati</taxon>
        <taxon>Pseudomonadota</taxon>
        <taxon>Betaproteobacteria</taxon>
        <taxon>Burkholderiales</taxon>
        <taxon>Sphaerotilaceae</taxon>
        <taxon>Piscinibacter</taxon>
    </lineage>
</organism>
<protein>
    <submittedName>
        <fullName evidence="2">Dihydroneopterin aldolase</fullName>
        <ecNumber evidence="2">4.1.2.25</ecNumber>
    </submittedName>
</protein>
<dbReference type="STRING" id="1547922.ISF6_3690"/>
<feature type="domain" description="Dihydroneopterin aldolase/epimerase" evidence="1">
    <location>
        <begin position="26"/>
        <end position="137"/>
    </location>
</feature>
<dbReference type="Proteomes" id="UP000037660">
    <property type="component" value="Unassembled WGS sequence"/>
</dbReference>
<reference evidence="3" key="1">
    <citation type="submission" date="2015-07" db="EMBL/GenBank/DDBJ databases">
        <title>Discovery of a poly(ethylene terephthalate assimilation.</title>
        <authorList>
            <person name="Yoshida S."/>
            <person name="Hiraga K."/>
            <person name="Takehana T."/>
            <person name="Taniguchi I."/>
            <person name="Yamaji H."/>
            <person name="Maeda Y."/>
            <person name="Toyohara K."/>
            <person name="Miyamoto K."/>
            <person name="Kimura Y."/>
            <person name="Oda K."/>
        </authorList>
    </citation>
    <scope>NUCLEOTIDE SEQUENCE [LARGE SCALE GENOMIC DNA]</scope>
    <source>
        <strain evidence="3">NBRC 110686 / TISTR 2288 / 201-F6</strain>
    </source>
</reference>
<dbReference type="PROSITE" id="PS51257">
    <property type="entry name" value="PROKAR_LIPOPROTEIN"/>
    <property type="match status" value="1"/>
</dbReference>
<name>A0A0K8P6C2_PISS1</name>
<proteinExistence type="predicted"/>
<dbReference type="Gene3D" id="3.30.1130.10">
    <property type="match status" value="1"/>
</dbReference>
<sequence length="142" mass="15869">MNEPAPRPEPSMTLLALPVLAGCRRLFLRDHAVDVRIGVHDFEKTAAQRVLFNVDLYVPLALSTPTADRLDEVVDYDFIRREIQAHVARGHVELQETLCDALLQRMLAHPRVKAARVSTEKPDVYPDCAGVGCEVFGLKDLP</sequence>
<comment type="caution">
    <text evidence="2">The sequence shown here is derived from an EMBL/GenBank/DDBJ whole genome shotgun (WGS) entry which is preliminary data.</text>
</comment>
<dbReference type="InterPro" id="IPR006157">
    <property type="entry name" value="FolB_dom"/>
</dbReference>
<dbReference type="EMBL" id="BBYR01000058">
    <property type="protein sequence ID" value="GAP37745.1"/>
    <property type="molecule type" value="Genomic_DNA"/>
</dbReference>
<keyword evidence="2" id="KW-0456">Lyase</keyword>
<gene>
    <name evidence="2" type="ORF">ISF6_3690</name>
</gene>
<dbReference type="SMART" id="SM00905">
    <property type="entry name" value="FolB"/>
    <property type="match status" value="1"/>
</dbReference>
<dbReference type="NCBIfam" id="TIGR00526">
    <property type="entry name" value="folB_dom"/>
    <property type="match status" value="1"/>
</dbReference>
<keyword evidence="3" id="KW-1185">Reference proteome</keyword>
<dbReference type="SUPFAM" id="SSF55620">
    <property type="entry name" value="Tetrahydrobiopterin biosynthesis enzymes-like"/>
    <property type="match status" value="1"/>
</dbReference>
<reference evidence="2 3" key="2">
    <citation type="journal article" date="2016" name="Science">
        <title>A bacterium that degrades and assimilates poly(ethylene terephthalate).</title>
        <authorList>
            <person name="Yoshida S."/>
            <person name="Hiraga K."/>
            <person name="Takehana T."/>
            <person name="Taniguchi I."/>
            <person name="Yamaji H."/>
            <person name="Maeda Y."/>
            <person name="Toyohara K."/>
            <person name="Miyamoto K."/>
            <person name="Kimura Y."/>
            <person name="Oda K."/>
        </authorList>
    </citation>
    <scope>NUCLEOTIDE SEQUENCE [LARGE SCALE GENOMIC DNA]</scope>
    <source>
        <strain evidence="3">NBRC 110686 / TISTR 2288 / 201-F6</strain>
    </source>
</reference>
<dbReference type="InterPro" id="IPR043133">
    <property type="entry name" value="GTP-CH-I_C/QueF"/>
</dbReference>
<dbReference type="GO" id="GO:0004150">
    <property type="term" value="F:dihydroneopterin aldolase activity"/>
    <property type="evidence" value="ECO:0007669"/>
    <property type="project" value="UniProtKB-EC"/>
</dbReference>
<evidence type="ECO:0000259" key="1">
    <source>
        <dbReference type="SMART" id="SM00905"/>
    </source>
</evidence>
<evidence type="ECO:0000313" key="2">
    <source>
        <dbReference type="EMBL" id="GAP37745.1"/>
    </source>
</evidence>
<evidence type="ECO:0000313" key="3">
    <source>
        <dbReference type="Proteomes" id="UP000037660"/>
    </source>
</evidence>
<dbReference type="AlphaFoldDB" id="A0A0K8P6C2"/>
<dbReference type="GO" id="GO:0006760">
    <property type="term" value="P:folic acid-containing compound metabolic process"/>
    <property type="evidence" value="ECO:0007669"/>
    <property type="project" value="InterPro"/>
</dbReference>
<dbReference type="Pfam" id="PF02152">
    <property type="entry name" value="FolB"/>
    <property type="match status" value="1"/>
</dbReference>